<keyword evidence="5 18" id="KW-1133">Transmembrane helix</keyword>
<feature type="region of interest" description="Disordered" evidence="17">
    <location>
        <begin position="66"/>
        <end position="90"/>
    </location>
</feature>
<evidence type="ECO:0000256" key="1">
    <source>
        <dbReference type="ARBA" id="ARBA00004651"/>
    </source>
</evidence>
<dbReference type="PROSITE" id="PS50262">
    <property type="entry name" value="G_PROTEIN_RECEP_F1_2"/>
    <property type="match status" value="1"/>
</dbReference>
<dbReference type="FunFam" id="1.20.1070.10:FF:000071">
    <property type="entry name" value="5-hydroxytryptamine (serotonin) receptor 7a"/>
    <property type="match status" value="1"/>
</dbReference>
<feature type="region of interest" description="Disordered" evidence="17">
    <location>
        <begin position="14"/>
        <end position="33"/>
    </location>
</feature>
<evidence type="ECO:0000313" key="21">
    <source>
        <dbReference type="Proteomes" id="UP000694421"/>
    </source>
</evidence>
<evidence type="ECO:0000256" key="7">
    <source>
        <dbReference type="ARBA" id="ARBA00023136"/>
    </source>
</evidence>
<keyword evidence="4 16" id="KW-0812">Transmembrane</keyword>
<dbReference type="PRINTS" id="PR00652">
    <property type="entry name" value="5HT7RECEPTR"/>
</dbReference>
<evidence type="ECO:0000256" key="6">
    <source>
        <dbReference type="ARBA" id="ARBA00023040"/>
    </source>
</evidence>
<evidence type="ECO:0000256" key="8">
    <source>
        <dbReference type="ARBA" id="ARBA00023139"/>
    </source>
</evidence>
<evidence type="ECO:0000256" key="2">
    <source>
        <dbReference type="ARBA" id="ARBA00015306"/>
    </source>
</evidence>
<dbReference type="GO" id="GO:0099589">
    <property type="term" value="F:serotonin receptor activity"/>
    <property type="evidence" value="ECO:0007669"/>
    <property type="project" value="Ensembl"/>
</dbReference>
<evidence type="ECO:0000256" key="10">
    <source>
        <dbReference type="ARBA" id="ARBA00023170"/>
    </source>
</evidence>
<dbReference type="GO" id="GO:0043410">
    <property type="term" value="P:positive regulation of MAPK cascade"/>
    <property type="evidence" value="ECO:0007669"/>
    <property type="project" value="TreeGrafter"/>
</dbReference>
<dbReference type="PROSITE" id="PS00237">
    <property type="entry name" value="G_PROTEIN_RECEP_F1_1"/>
    <property type="match status" value="1"/>
</dbReference>
<dbReference type="OMA" id="KPLTYPM"/>
<reference evidence="20" key="1">
    <citation type="submission" date="2025-08" db="UniProtKB">
        <authorList>
            <consortium name="Ensembl"/>
        </authorList>
    </citation>
    <scope>IDENTIFICATION</scope>
</reference>
<dbReference type="GO" id="GO:0005654">
    <property type="term" value="C:nucleoplasm"/>
    <property type="evidence" value="ECO:0007669"/>
    <property type="project" value="Ensembl"/>
</dbReference>
<dbReference type="GO" id="GO:0007192">
    <property type="term" value="P:adenylate cyclase-activating serotonin receptor signaling pathway"/>
    <property type="evidence" value="ECO:0007669"/>
    <property type="project" value="Ensembl"/>
</dbReference>
<comment type="subcellular location">
    <subcellularLocation>
        <location evidence="1">Cell membrane</location>
        <topology evidence="1">Multi-pass membrane protein</topology>
    </subcellularLocation>
</comment>
<dbReference type="GeneTree" id="ENSGT01010000222287"/>
<keyword evidence="6 16" id="KW-0297">G-protein coupled receptor</keyword>
<reference evidence="20" key="2">
    <citation type="submission" date="2025-09" db="UniProtKB">
        <authorList>
            <consortium name="Ensembl"/>
        </authorList>
    </citation>
    <scope>IDENTIFICATION</scope>
</reference>
<dbReference type="GO" id="GO:0042310">
    <property type="term" value="P:vasoconstriction"/>
    <property type="evidence" value="ECO:0007669"/>
    <property type="project" value="InterPro"/>
</dbReference>
<keyword evidence="7 18" id="KW-0472">Membrane</keyword>
<evidence type="ECO:0000256" key="5">
    <source>
        <dbReference type="ARBA" id="ARBA00022989"/>
    </source>
</evidence>
<feature type="domain" description="G-protein coupled receptors family 1 profile" evidence="19">
    <location>
        <begin position="126"/>
        <end position="413"/>
    </location>
</feature>
<dbReference type="Proteomes" id="UP000694421">
    <property type="component" value="Unplaced"/>
</dbReference>
<evidence type="ECO:0000256" key="12">
    <source>
        <dbReference type="ARBA" id="ARBA00023224"/>
    </source>
</evidence>
<keyword evidence="11" id="KW-0325">Glycoprotein</keyword>
<dbReference type="CDD" id="cd15329">
    <property type="entry name" value="7tmA_5-HT7"/>
    <property type="match status" value="1"/>
</dbReference>
<keyword evidence="12 16" id="KW-0807">Transducer</keyword>
<accession>A0A8D0DNJ7</accession>
<dbReference type="GO" id="GO:0004993">
    <property type="term" value="F:G protein-coupled serotonin receptor activity"/>
    <property type="evidence" value="ECO:0007669"/>
    <property type="project" value="Ensembl"/>
</dbReference>
<dbReference type="GO" id="GO:0007623">
    <property type="term" value="P:circadian rhythm"/>
    <property type="evidence" value="ECO:0007669"/>
    <property type="project" value="InterPro"/>
</dbReference>
<dbReference type="InterPro" id="IPR000276">
    <property type="entry name" value="GPCR_Rhodpsn"/>
</dbReference>
<name>A0A8D0DNJ7_SALMN</name>
<comment type="function">
    <text evidence="15">G-protein coupled receptor for 5-hydroxytryptamine (serotonin), a biogenic hormone that functions as a neurotransmitter, a hormone and a mitogen. Ligand binding causes a conformation change that triggers signaling via guanine nucleotide-binding proteins (G proteins) and modulates the activity of downstream effectors. HTR7 is coupled to G(s) G alpha proteins and mediates activation of adenylate cyclase activity.</text>
</comment>
<evidence type="ECO:0000256" key="13">
    <source>
        <dbReference type="ARBA" id="ARBA00023288"/>
    </source>
</evidence>
<dbReference type="GO" id="GO:0005886">
    <property type="term" value="C:plasma membrane"/>
    <property type="evidence" value="ECO:0007669"/>
    <property type="project" value="UniProtKB-SubCell"/>
</dbReference>
<keyword evidence="8" id="KW-0564">Palmitate</keyword>
<keyword evidence="21" id="KW-1185">Reference proteome</keyword>
<proteinExistence type="inferred from homology"/>
<dbReference type="GO" id="GO:0007268">
    <property type="term" value="P:chemical synaptic transmission"/>
    <property type="evidence" value="ECO:0007669"/>
    <property type="project" value="InterPro"/>
</dbReference>
<keyword evidence="13" id="KW-0449">Lipoprotein</keyword>
<evidence type="ECO:0000256" key="18">
    <source>
        <dbReference type="SAM" id="Phobius"/>
    </source>
</evidence>
<dbReference type="PANTHER" id="PTHR24248:SF199">
    <property type="entry name" value="IP13425P-RELATED"/>
    <property type="match status" value="1"/>
</dbReference>
<evidence type="ECO:0000256" key="16">
    <source>
        <dbReference type="RuleBase" id="RU000688"/>
    </source>
</evidence>
<feature type="transmembrane region" description="Helical" evidence="18">
    <location>
        <begin position="177"/>
        <end position="206"/>
    </location>
</feature>
<feature type="transmembrane region" description="Helical" evidence="18">
    <location>
        <begin position="398"/>
        <end position="416"/>
    </location>
</feature>
<feature type="transmembrane region" description="Helical" evidence="18">
    <location>
        <begin position="227"/>
        <end position="247"/>
    </location>
</feature>
<keyword evidence="9" id="KW-1015">Disulfide bond</keyword>
<keyword evidence="10 16" id="KW-0675">Receptor</keyword>
<dbReference type="GO" id="GO:0071880">
    <property type="term" value="P:adenylate cyclase-activating adrenergic receptor signaling pathway"/>
    <property type="evidence" value="ECO:0007669"/>
    <property type="project" value="TreeGrafter"/>
</dbReference>
<evidence type="ECO:0000256" key="15">
    <source>
        <dbReference type="ARBA" id="ARBA00045776"/>
    </source>
</evidence>
<evidence type="ECO:0000313" key="20">
    <source>
        <dbReference type="Ensembl" id="ENSSMRP00000017210.1"/>
    </source>
</evidence>
<evidence type="ECO:0000256" key="11">
    <source>
        <dbReference type="ARBA" id="ARBA00023180"/>
    </source>
</evidence>
<dbReference type="GO" id="GO:0006939">
    <property type="term" value="P:smooth muscle contraction"/>
    <property type="evidence" value="ECO:0007669"/>
    <property type="project" value="InterPro"/>
</dbReference>
<dbReference type="GO" id="GO:0005929">
    <property type="term" value="C:cilium"/>
    <property type="evidence" value="ECO:0007669"/>
    <property type="project" value="Ensembl"/>
</dbReference>
<feature type="compositionally biased region" description="Gly residues" evidence="17">
    <location>
        <begin position="66"/>
        <end position="80"/>
    </location>
</feature>
<dbReference type="InterPro" id="IPR001069">
    <property type="entry name" value="5HT_7_rcpt"/>
</dbReference>
<dbReference type="GO" id="GO:0045202">
    <property type="term" value="C:synapse"/>
    <property type="evidence" value="ECO:0007669"/>
    <property type="project" value="GOC"/>
</dbReference>
<evidence type="ECO:0000256" key="9">
    <source>
        <dbReference type="ARBA" id="ARBA00023157"/>
    </source>
</evidence>
<feature type="transmembrane region" description="Helical" evidence="18">
    <location>
        <begin position="110"/>
        <end position="134"/>
    </location>
</feature>
<comment type="similarity">
    <text evidence="16">Belongs to the G-protein coupled receptor 1 family.</text>
</comment>
<feature type="transmembrane region" description="Helical" evidence="18">
    <location>
        <begin position="267"/>
        <end position="288"/>
    </location>
</feature>
<dbReference type="Pfam" id="PF00001">
    <property type="entry name" value="7tm_1"/>
    <property type="match status" value="1"/>
</dbReference>
<dbReference type="AlphaFoldDB" id="A0A8D0DNJ7"/>
<protein>
    <recommendedName>
        <fullName evidence="2">5-hydroxytryptamine receptor 7</fullName>
    </recommendedName>
    <alternativeName>
        <fullName evidence="14">Serotonin receptor 7</fullName>
    </alternativeName>
</protein>
<evidence type="ECO:0000256" key="14">
    <source>
        <dbReference type="ARBA" id="ARBA00031930"/>
    </source>
</evidence>
<evidence type="ECO:0000259" key="19">
    <source>
        <dbReference type="PROSITE" id="PS50262"/>
    </source>
</evidence>
<feature type="transmembrane region" description="Helical" evidence="18">
    <location>
        <begin position="146"/>
        <end position="165"/>
    </location>
</feature>
<evidence type="ECO:0000256" key="4">
    <source>
        <dbReference type="ARBA" id="ARBA00022692"/>
    </source>
</evidence>
<feature type="transmembrane region" description="Helical" evidence="18">
    <location>
        <begin position="358"/>
        <end position="378"/>
    </location>
</feature>
<dbReference type="PANTHER" id="PTHR24248">
    <property type="entry name" value="ADRENERGIC RECEPTOR-RELATED G-PROTEIN COUPLED RECEPTOR"/>
    <property type="match status" value="1"/>
</dbReference>
<dbReference type="Ensembl" id="ENSSMRT00000020156.1">
    <property type="protein sequence ID" value="ENSSMRP00000017210.1"/>
    <property type="gene ID" value="ENSSMRG00000013413.1"/>
</dbReference>
<evidence type="ECO:0000256" key="17">
    <source>
        <dbReference type="SAM" id="MobiDB-lite"/>
    </source>
</evidence>
<keyword evidence="3" id="KW-1003">Cell membrane</keyword>
<dbReference type="SUPFAM" id="SSF81321">
    <property type="entry name" value="Family A G protein-coupled receptor-like"/>
    <property type="match status" value="1"/>
</dbReference>
<sequence length="505" mass="54919">MVLDFHGTSGCPLFSSPLRSFAPEDPPQLGSGGAVGVRMISGSLNPPRLGIGGKLLQGVTAGPGGGGGGAGGGGGSGGGSATSSPSPDYGAGNDTQCGEQILSYGNVEKVVIGAVLSLITLLTIAGNCLVVISVCFVKKLRQPSNYLIVSLALADLSVAVAVMPFVSVTDLIGGEWIFGSVFCNVFIAMDVMCCTASIMTLCVISIDRYLGITRPLTYPVRQNGKCMAKMILSVWLLSASITLPPLFGWAQNINDDKVCLISQDFGYTIYSTAVAFYIPMSVMLFMYYQIYKAAKKSAAKHKFAGFPRPDENEGIVSTNGIVKLHKESEECTNFSRLLKHERKNISIFKREQKAATTLGIIVGAFTVCWLPFFILSTARPFICGTSCSCIPLWVERTFLWLGYANSLINPFIYAFFNRDLRTTYRNLLQCRYRNINRKLSAAGMHEALKLAEKPEFVLPQGKKLAILGASLHGSRQQDNSCRMKQHCFIYLFSADFQRLYMVYLE</sequence>
<dbReference type="Gene3D" id="1.20.1070.10">
    <property type="entry name" value="Rhodopsin 7-helix transmembrane proteins"/>
    <property type="match status" value="1"/>
</dbReference>
<organism evidence="20 21">
    <name type="scientific">Salvator merianae</name>
    <name type="common">Argentine black and white tegu</name>
    <name type="synonym">Tupinambis merianae</name>
    <dbReference type="NCBI Taxonomy" id="96440"/>
    <lineage>
        <taxon>Eukaryota</taxon>
        <taxon>Metazoa</taxon>
        <taxon>Chordata</taxon>
        <taxon>Craniata</taxon>
        <taxon>Vertebrata</taxon>
        <taxon>Euteleostomi</taxon>
        <taxon>Lepidosauria</taxon>
        <taxon>Squamata</taxon>
        <taxon>Bifurcata</taxon>
        <taxon>Unidentata</taxon>
        <taxon>Episquamata</taxon>
        <taxon>Laterata</taxon>
        <taxon>Teiioidea</taxon>
        <taxon>Teiidae</taxon>
        <taxon>Salvator</taxon>
    </lineage>
</organism>
<dbReference type="PRINTS" id="PR00237">
    <property type="entry name" value="GPCRRHODOPSN"/>
</dbReference>
<dbReference type="InterPro" id="IPR017452">
    <property type="entry name" value="GPCR_Rhodpsn_7TM"/>
</dbReference>
<evidence type="ECO:0000256" key="3">
    <source>
        <dbReference type="ARBA" id="ARBA00022475"/>
    </source>
</evidence>